<keyword evidence="8" id="KW-1185">Reference proteome</keyword>
<dbReference type="PANTHER" id="PTHR23513">
    <property type="entry name" value="INTEGRAL MEMBRANE EFFLUX PROTEIN-RELATED"/>
    <property type="match status" value="1"/>
</dbReference>
<keyword evidence="2" id="KW-1003">Cell membrane</keyword>
<reference evidence="8" key="1">
    <citation type="journal article" date="2019" name="Int. J. Syst. Evol. Microbiol.">
        <title>The Global Catalogue of Microorganisms (GCM) 10K type strain sequencing project: providing services to taxonomists for standard genome sequencing and annotation.</title>
        <authorList>
            <consortium name="The Broad Institute Genomics Platform"/>
            <consortium name="The Broad Institute Genome Sequencing Center for Infectious Disease"/>
            <person name="Wu L."/>
            <person name="Ma J."/>
        </authorList>
    </citation>
    <scope>NUCLEOTIDE SEQUENCE [LARGE SCALE GENOMIC DNA]</scope>
    <source>
        <strain evidence="8">JCM 10696</strain>
    </source>
</reference>
<feature type="transmembrane region" description="Helical" evidence="6">
    <location>
        <begin position="256"/>
        <end position="275"/>
    </location>
</feature>
<feature type="transmembrane region" description="Helical" evidence="6">
    <location>
        <begin position="76"/>
        <end position="97"/>
    </location>
</feature>
<comment type="subcellular location">
    <subcellularLocation>
        <location evidence="1">Cell membrane</location>
        <topology evidence="1">Multi-pass membrane protein</topology>
    </subcellularLocation>
</comment>
<evidence type="ECO:0008006" key="9">
    <source>
        <dbReference type="Google" id="ProtNLM"/>
    </source>
</evidence>
<sequence length="420" mass="41569">MGVSGHKGVGLYMASAFCARMAEEGMAVAVVMLAAHRLGLGGAAQGAFILAAWMAPHVLAAPVTGALAARARRPRLFYACALAGFAVAIAVLAAGVGRLPMPTVLLIAAAGGCCGPVVSGGLSSLLSLISGPGPERDRAYSLDASVYNGAAVAGPATAGLAAAAVGPGAAVAVLAAAAAAAAALVCLLPLNNRPAERAASSGIGRDLVAGFMAVWRNRELRAITTATCLAFAGIGALTTTAVLLADSQGQPGGGGWLMTAFAIGALAGSLTLARLRPAASPVLLAVTGMAGTGFALAAATLAPALPLCATAFAVAGVFDGLLLTATLRLRADHAPREQRTQVFTIGAGLKISAAALGAALVGLASSYSASQDLAAIAILQLVAAVVYLCMRRRRGSGAMIRSAFPRSTAHSLQRTAREED</sequence>
<evidence type="ECO:0000256" key="6">
    <source>
        <dbReference type="SAM" id="Phobius"/>
    </source>
</evidence>
<evidence type="ECO:0000256" key="4">
    <source>
        <dbReference type="ARBA" id="ARBA00022989"/>
    </source>
</evidence>
<evidence type="ECO:0000256" key="3">
    <source>
        <dbReference type="ARBA" id="ARBA00022692"/>
    </source>
</evidence>
<feature type="transmembrane region" description="Helical" evidence="6">
    <location>
        <begin position="282"/>
        <end position="305"/>
    </location>
</feature>
<evidence type="ECO:0000313" key="7">
    <source>
        <dbReference type="EMBL" id="GAA0952726.1"/>
    </source>
</evidence>
<name>A0ABP4BPT4_9ACTN</name>
<feature type="transmembrane region" description="Helical" evidence="6">
    <location>
        <begin position="222"/>
        <end position="244"/>
    </location>
</feature>
<protein>
    <recommendedName>
        <fullName evidence="9">MFS transporter</fullName>
    </recommendedName>
</protein>
<keyword evidence="3 6" id="KW-0812">Transmembrane</keyword>
<feature type="transmembrane region" description="Helical" evidence="6">
    <location>
        <begin position="47"/>
        <end position="69"/>
    </location>
</feature>
<dbReference type="Gene3D" id="1.20.1250.20">
    <property type="entry name" value="MFS general substrate transporter like domains"/>
    <property type="match status" value="1"/>
</dbReference>
<evidence type="ECO:0000256" key="2">
    <source>
        <dbReference type="ARBA" id="ARBA00022475"/>
    </source>
</evidence>
<dbReference type="InterPro" id="IPR011701">
    <property type="entry name" value="MFS"/>
</dbReference>
<dbReference type="Pfam" id="PF07690">
    <property type="entry name" value="MFS_1"/>
    <property type="match status" value="1"/>
</dbReference>
<feature type="transmembrane region" description="Helical" evidence="6">
    <location>
        <begin position="171"/>
        <end position="190"/>
    </location>
</feature>
<dbReference type="InterPro" id="IPR036259">
    <property type="entry name" value="MFS_trans_sf"/>
</dbReference>
<keyword evidence="4 6" id="KW-1133">Transmembrane helix</keyword>
<accession>A0ABP4BPT4</accession>
<feature type="transmembrane region" description="Helical" evidence="6">
    <location>
        <begin position="342"/>
        <end position="367"/>
    </location>
</feature>
<organism evidence="7 8">
    <name type="scientific">Actinocorallia libanotica</name>
    <dbReference type="NCBI Taxonomy" id="46162"/>
    <lineage>
        <taxon>Bacteria</taxon>
        <taxon>Bacillati</taxon>
        <taxon>Actinomycetota</taxon>
        <taxon>Actinomycetes</taxon>
        <taxon>Streptosporangiales</taxon>
        <taxon>Thermomonosporaceae</taxon>
        <taxon>Actinocorallia</taxon>
    </lineage>
</organism>
<dbReference type="EMBL" id="BAAAHH010000012">
    <property type="protein sequence ID" value="GAA0952726.1"/>
    <property type="molecule type" value="Genomic_DNA"/>
</dbReference>
<evidence type="ECO:0000313" key="8">
    <source>
        <dbReference type="Proteomes" id="UP001500665"/>
    </source>
</evidence>
<dbReference type="SUPFAM" id="SSF103473">
    <property type="entry name" value="MFS general substrate transporter"/>
    <property type="match status" value="1"/>
</dbReference>
<gene>
    <name evidence="7" type="ORF">GCM10009550_33880</name>
</gene>
<feature type="transmembrane region" description="Helical" evidence="6">
    <location>
        <begin position="373"/>
        <end position="390"/>
    </location>
</feature>
<feature type="transmembrane region" description="Helical" evidence="6">
    <location>
        <begin position="311"/>
        <end position="330"/>
    </location>
</feature>
<keyword evidence="5 6" id="KW-0472">Membrane</keyword>
<proteinExistence type="predicted"/>
<feature type="transmembrane region" description="Helical" evidence="6">
    <location>
        <begin position="146"/>
        <end position="165"/>
    </location>
</feature>
<dbReference type="Proteomes" id="UP001500665">
    <property type="component" value="Unassembled WGS sequence"/>
</dbReference>
<evidence type="ECO:0000256" key="1">
    <source>
        <dbReference type="ARBA" id="ARBA00004651"/>
    </source>
</evidence>
<dbReference type="PANTHER" id="PTHR23513:SF11">
    <property type="entry name" value="STAPHYLOFERRIN A TRANSPORTER"/>
    <property type="match status" value="1"/>
</dbReference>
<evidence type="ECO:0000256" key="5">
    <source>
        <dbReference type="ARBA" id="ARBA00023136"/>
    </source>
</evidence>
<feature type="transmembrane region" description="Helical" evidence="6">
    <location>
        <begin position="103"/>
        <end position="126"/>
    </location>
</feature>
<comment type="caution">
    <text evidence="7">The sequence shown here is derived from an EMBL/GenBank/DDBJ whole genome shotgun (WGS) entry which is preliminary data.</text>
</comment>